<evidence type="ECO:0000256" key="3">
    <source>
        <dbReference type="ARBA" id="ARBA00022833"/>
    </source>
</evidence>
<dbReference type="PROSITE" id="PS50089">
    <property type="entry name" value="ZF_RING_2"/>
    <property type="match status" value="1"/>
</dbReference>
<name>A0AAW1RF88_9CHLO</name>
<dbReference type="GO" id="GO:0008270">
    <property type="term" value="F:zinc ion binding"/>
    <property type="evidence" value="ECO:0007669"/>
    <property type="project" value="UniProtKB-KW"/>
</dbReference>
<gene>
    <name evidence="7" type="ORF">WJX74_004507</name>
</gene>
<evidence type="ECO:0000256" key="2">
    <source>
        <dbReference type="ARBA" id="ARBA00022771"/>
    </source>
</evidence>
<comment type="caution">
    <text evidence="7">The sequence shown here is derived from an EMBL/GenBank/DDBJ whole genome shotgun (WGS) entry which is preliminary data.</text>
</comment>
<dbReference type="InterPro" id="IPR018957">
    <property type="entry name" value="Znf_C3HC4_RING-type"/>
</dbReference>
<proteinExistence type="predicted"/>
<organism evidence="7 8">
    <name type="scientific">Apatococcus lobatus</name>
    <dbReference type="NCBI Taxonomy" id="904363"/>
    <lineage>
        <taxon>Eukaryota</taxon>
        <taxon>Viridiplantae</taxon>
        <taxon>Chlorophyta</taxon>
        <taxon>core chlorophytes</taxon>
        <taxon>Trebouxiophyceae</taxon>
        <taxon>Chlorellales</taxon>
        <taxon>Chlorellaceae</taxon>
        <taxon>Apatococcus</taxon>
    </lineage>
</organism>
<evidence type="ECO:0000313" key="8">
    <source>
        <dbReference type="Proteomes" id="UP001438707"/>
    </source>
</evidence>
<reference evidence="7 8" key="1">
    <citation type="journal article" date="2024" name="Nat. Commun.">
        <title>Phylogenomics reveals the evolutionary origins of lichenization in chlorophyte algae.</title>
        <authorList>
            <person name="Puginier C."/>
            <person name="Libourel C."/>
            <person name="Otte J."/>
            <person name="Skaloud P."/>
            <person name="Haon M."/>
            <person name="Grisel S."/>
            <person name="Petersen M."/>
            <person name="Berrin J.G."/>
            <person name="Delaux P.M."/>
            <person name="Dal Grande F."/>
            <person name="Keller J."/>
        </authorList>
    </citation>
    <scope>NUCLEOTIDE SEQUENCE [LARGE SCALE GENOMIC DNA]</scope>
    <source>
        <strain evidence="7 8">SAG 2145</strain>
    </source>
</reference>
<keyword evidence="8" id="KW-1185">Reference proteome</keyword>
<dbReference type="Proteomes" id="UP001438707">
    <property type="component" value="Unassembled WGS sequence"/>
</dbReference>
<dbReference type="PANTHER" id="PTHR12109">
    <property type="entry name" value="RING FINGER PROTEIN 141-RELATED"/>
    <property type="match status" value="1"/>
</dbReference>
<dbReference type="Pfam" id="PF00097">
    <property type="entry name" value="zf-C3HC4"/>
    <property type="match status" value="1"/>
</dbReference>
<accession>A0AAW1RF88</accession>
<keyword evidence="2 4" id="KW-0863">Zinc-finger</keyword>
<dbReference type="InterPro" id="IPR013083">
    <property type="entry name" value="Znf_RING/FYVE/PHD"/>
</dbReference>
<evidence type="ECO:0000259" key="6">
    <source>
        <dbReference type="PROSITE" id="PS50089"/>
    </source>
</evidence>
<feature type="domain" description="RING-type" evidence="6">
    <location>
        <begin position="21"/>
        <end position="63"/>
    </location>
</feature>
<dbReference type="SMART" id="SM00184">
    <property type="entry name" value="RING"/>
    <property type="match status" value="1"/>
</dbReference>
<keyword evidence="1" id="KW-0479">Metal-binding</keyword>
<dbReference type="InterPro" id="IPR017907">
    <property type="entry name" value="Znf_RING_CS"/>
</dbReference>
<evidence type="ECO:0000256" key="4">
    <source>
        <dbReference type="PROSITE-ProRule" id="PRU00175"/>
    </source>
</evidence>
<evidence type="ECO:0000256" key="5">
    <source>
        <dbReference type="SAM" id="MobiDB-lite"/>
    </source>
</evidence>
<dbReference type="Gene3D" id="3.30.40.10">
    <property type="entry name" value="Zinc/RING finger domain, C3HC4 (zinc finger)"/>
    <property type="match status" value="1"/>
</dbReference>
<feature type="region of interest" description="Disordered" evidence="5">
    <location>
        <begin position="241"/>
        <end position="275"/>
    </location>
</feature>
<dbReference type="PROSITE" id="PS00518">
    <property type="entry name" value="ZF_RING_1"/>
    <property type="match status" value="1"/>
</dbReference>
<feature type="compositionally biased region" description="Basic residues" evidence="5">
    <location>
        <begin position="257"/>
        <end position="275"/>
    </location>
</feature>
<dbReference type="InterPro" id="IPR001841">
    <property type="entry name" value="Znf_RING"/>
</dbReference>
<evidence type="ECO:0000313" key="7">
    <source>
        <dbReference type="EMBL" id="KAK9832259.1"/>
    </source>
</evidence>
<evidence type="ECO:0000256" key="1">
    <source>
        <dbReference type="ARBA" id="ARBA00022723"/>
    </source>
</evidence>
<dbReference type="AlphaFoldDB" id="A0AAW1RF88"/>
<keyword evidence="3" id="KW-0862">Zinc</keyword>
<dbReference type="EMBL" id="JALJOS010000012">
    <property type="protein sequence ID" value="KAK9832259.1"/>
    <property type="molecule type" value="Genomic_DNA"/>
</dbReference>
<dbReference type="SUPFAM" id="SSF57850">
    <property type="entry name" value="RING/U-box"/>
    <property type="match status" value="1"/>
</dbReference>
<sequence>MEASCSTGLPEDPDVFDDGHCSICLANTLRQPTTLGPCGHSFCLECIRQWTASRVDPKCPLCNTRVLSLCHTDHEEEPVEGQSSSAARQVVEAVDLSCLDHAYFHTEIQRLLQRTLATQGWINRRSRGGGGEEAVRMAEAGSALRNVQTSLASFGTLMEAEGEYEPRTLLDELYSLDNVIRSYAPHTWFRPGASSSLHTDDLHHGNHGRQILSAEDAADELEEQEDDCDLDDDIGYQLRPGVQNRFQNRQAHMGRTPGRKPLGRARKKKAGSVRA</sequence>
<dbReference type="InterPro" id="IPR047126">
    <property type="entry name" value="RNF141-like"/>
</dbReference>
<protein>
    <recommendedName>
        <fullName evidence="6">RING-type domain-containing protein</fullName>
    </recommendedName>
</protein>